<dbReference type="PANTHER" id="PTHR30427:SF1">
    <property type="entry name" value="TRANSCRIPTIONAL ACTIVATOR PROTEIN LYSR"/>
    <property type="match status" value="1"/>
</dbReference>
<dbReference type="PANTHER" id="PTHR30427">
    <property type="entry name" value="TRANSCRIPTIONAL ACTIVATOR PROTEIN LYSR"/>
    <property type="match status" value="1"/>
</dbReference>
<dbReference type="EMBL" id="JBHUGH010000012">
    <property type="protein sequence ID" value="MFD1913616.1"/>
    <property type="molecule type" value="Genomic_DNA"/>
</dbReference>
<organism evidence="6 7">
    <name type="scientific">Halodurantibacterium flavum</name>
    <dbReference type="NCBI Taxonomy" id="1382802"/>
    <lineage>
        <taxon>Bacteria</taxon>
        <taxon>Pseudomonadati</taxon>
        <taxon>Pseudomonadota</taxon>
        <taxon>Alphaproteobacteria</taxon>
        <taxon>Rhodobacterales</taxon>
        <taxon>Paracoccaceae</taxon>
        <taxon>Halodurantibacterium</taxon>
    </lineage>
</organism>
<dbReference type="PRINTS" id="PR00039">
    <property type="entry name" value="HTHLYSR"/>
</dbReference>
<keyword evidence="4" id="KW-0804">Transcription</keyword>
<evidence type="ECO:0000256" key="1">
    <source>
        <dbReference type="ARBA" id="ARBA00009437"/>
    </source>
</evidence>
<keyword evidence="7" id="KW-1185">Reference proteome</keyword>
<name>A0ABW4S889_9RHOB</name>
<evidence type="ECO:0000256" key="2">
    <source>
        <dbReference type="ARBA" id="ARBA00023015"/>
    </source>
</evidence>
<evidence type="ECO:0000259" key="5">
    <source>
        <dbReference type="PROSITE" id="PS50931"/>
    </source>
</evidence>
<dbReference type="PROSITE" id="PS50931">
    <property type="entry name" value="HTH_LYSR"/>
    <property type="match status" value="1"/>
</dbReference>
<comment type="similarity">
    <text evidence="1">Belongs to the LysR transcriptional regulatory family.</text>
</comment>
<dbReference type="Gene3D" id="1.10.10.10">
    <property type="entry name" value="Winged helix-like DNA-binding domain superfamily/Winged helix DNA-binding domain"/>
    <property type="match status" value="1"/>
</dbReference>
<dbReference type="InterPro" id="IPR005119">
    <property type="entry name" value="LysR_subst-bd"/>
</dbReference>
<evidence type="ECO:0000256" key="3">
    <source>
        <dbReference type="ARBA" id="ARBA00023125"/>
    </source>
</evidence>
<dbReference type="InterPro" id="IPR036390">
    <property type="entry name" value="WH_DNA-bd_sf"/>
</dbReference>
<dbReference type="RefSeq" id="WP_390263755.1">
    <property type="nucleotide sequence ID" value="NZ_JBHUGH010000012.1"/>
</dbReference>
<protein>
    <submittedName>
        <fullName evidence="6">LysR family transcriptional regulator</fullName>
    </submittedName>
</protein>
<evidence type="ECO:0000313" key="7">
    <source>
        <dbReference type="Proteomes" id="UP001597353"/>
    </source>
</evidence>
<reference evidence="7" key="1">
    <citation type="journal article" date="2019" name="Int. J. Syst. Evol. Microbiol.">
        <title>The Global Catalogue of Microorganisms (GCM) 10K type strain sequencing project: providing services to taxonomists for standard genome sequencing and annotation.</title>
        <authorList>
            <consortium name="The Broad Institute Genomics Platform"/>
            <consortium name="The Broad Institute Genome Sequencing Center for Infectious Disease"/>
            <person name="Wu L."/>
            <person name="Ma J."/>
        </authorList>
    </citation>
    <scope>NUCLEOTIDE SEQUENCE [LARGE SCALE GENOMIC DNA]</scope>
    <source>
        <strain evidence="7">CGMCC 4.7242</strain>
    </source>
</reference>
<keyword evidence="3" id="KW-0238">DNA-binding</keyword>
<comment type="caution">
    <text evidence="6">The sequence shown here is derived from an EMBL/GenBank/DDBJ whole genome shotgun (WGS) entry which is preliminary data.</text>
</comment>
<dbReference type="Pfam" id="PF03466">
    <property type="entry name" value="LysR_substrate"/>
    <property type="match status" value="1"/>
</dbReference>
<evidence type="ECO:0000313" key="6">
    <source>
        <dbReference type="EMBL" id="MFD1913616.1"/>
    </source>
</evidence>
<dbReference type="InterPro" id="IPR037424">
    <property type="entry name" value="NocR_PBP2"/>
</dbReference>
<gene>
    <name evidence="6" type="ORF">ACFSGJ_15490</name>
</gene>
<dbReference type="SUPFAM" id="SSF53850">
    <property type="entry name" value="Periplasmic binding protein-like II"/>
    <property type="match status" value="1"/>
</dbReference>
<dbReference type="Proteomes" id="UP001597353">
    <property type="component" value="Unassembled WGS sequence"/>
</dbReference>
<dbReference type="CDD" id="cd08415">
    <property type="entry name" value="PBP2_LysR_opines_like"/>
    <property type="match status" value="1"/>
</dbReference>
<dbReference type="SUPFAM" id="SSF46785">
    <property type="entry name" value="Winged helix' DNA-binding domain"/>
    <property type="match status" value="1"/>
</dbReference>
<dbReference type="InterPro" id="IPR036388">
    <property type="entry name" value="WH-like_DNA-bd_sf"/>
</dbReference>
<proteinExistence type="inferred from homology"/>
<dbReference type="Pfam" id="PF00126">
    <property type="entry name" value="HTH_1"/>
    <property type="match status" value="1"/>
</dbReference>
<dbReference type="InterPro" id="IPR000847">
    <property type="entry name" value="LysR_HTH_N"/>
</dbReference>
<keyword evidence="2" id="KW-0805">Transcription regulation</keyword>
<sequence length="309" mass="33927">MKLKDLEAYRAVLGTGSTQAAADMLGISQSAVSRRISQLEEDLGLQLFVRDRARLVPTRASRHLDRHAQDLLERLFFLNEAADELRQGRGPATVLRIAVPASMSRVILPEIIASFLPLHPEVRFEVMHGPYDAITRMLHARQAEIGLLRLPLAEPGLELSPIVTASSVCVMPVGHPLAELPEVRPYDLRQHDLVLLGWRRAPRRDLDLAFAMAGIKPNVRIETHSVSSACGLVAKGLGVSIVNSLLVRECLDLPIVLRPFRPDIPHRFVLAYSNQPELPEPGRQFATFAAAALERLAASSGEADAPPSN</sequence>
<accession>A0ABW4S889</accession>
<feature type="domain" description="HTH lysR-type" evidence="5">
    <location>
        <begin position="1"/>
        <end position="58"/>
    </location>
</feature>
<evidence type="ECO:0000256" key="4">
    <source>
        <dbReference type="ARBA" id="ARBA00023163"/>
    </source>
</evidence>
<dbReference type="Gene3D" id="3.40.190.290">
    <property type="match status" value="1"/>
</dbReference>